<proteinExistence type="predicted"/>
<feature type="region of interest" description="Disordered" evidence="1">
    <location>
        <begin position="64"/>
        <end position="89"/>
    </location>
</feature>
<sequence>MFLAAYLNNLKVATSTLTDAKQETDYSNNYFAEKTKNRNSFHQNVEEALSSLLWQPYEYQNQNNNEYNVGNNGNDYESSHYSTCSYTPSTSPISLDLDETFDNAATSPSNTKKSVPSSNSLQYSGTVPPPSRPPSLQHRKDLHSDVINLNRQEPSDQPGPVLRPRDSLLQRSGTGAFVSLPTLASSRLNVECAFETFSESATSCFGELSGEASMQGGSGSASAQHCKPSSALPGGSSDNGLKPMSIQPDSSLNAANIVGLPSSHARYPSVPCSGTAASFQNAHAASRPQTLGYPQHFRNISEPSQQILRYSTNGQVPPAVFLQNSGTSPQVEQQNLQLINHFRSSSVPKSMTLVSKYDVTASSGTPGSVRIKGPSVLQQTAMGYGAPLISSNNNVRVVPTKLPVRHGSNSPLKTQVSNLTSALNSGHISNVNVNFYRAVPVNVVSSVPTIHCLNTLSNDQGNSVSNVQVLPLGSGSHQSNAGGSVSVASYVTNVENQSVFNGRGDGVTVHNINPVRIDSINQVITTGLRGSSSTHVHGGASGTASRMPNFTNADTSMMKANVVSIQNGASSADAQPAGAGRVITTTAQINSAPNPNITRTRTFTSTEAQTDEILPALNSSGAATQHQPPSVREQRRRDRRERRQNRRPPNPPRSTNDSSTQAGGGQEPQENRLPDILNSHLPPPYSTLPTAQMASMAPPLPPQILPPPPAMIPGGMLPNPPGPVLQTVVPNGMPASAFVFPAPQQMAPLMQGGAPVPVAVPATGASGFRFGFPVNGFRR</sequence>
<organism evidence="2 3">
    <name type="scientific">Dendroctonus ponderosae</name>
    <name type="common">Mountain pine beetle</name>
    <dbReference type="NCBI Taxonomy" id="77166"/>
    <lineage>
        <taxon>Eukaryota</taxon>
        <taxon>Metazoa</taxon>
        <taxon>Ecdysozoa</taxon>
        <taxon>Arthropoda</taxon>
        <taxon>Hexapoda</taxon>
        <taxon>Insecta</taxon>
        <taxon>Pterygota</taxon>
        <taxon>Neoptera</taxon>
        <taxon>Endopterygota</taxon>
        <taxon>Coleoptera</taxon>
        <taxon>Polyphaga</taxon>
        <taxon>Cucujiformia</taxon>
        <taxon>Curculionidae</taxon>
        <taxon>Scolytinae</taxon>
        <taxon>Dendroctonus</taxon>
    </lineage>
</organism>
<feature type="region of interest" description="Disordered" evidence="1">
    <location>
        <begin position="617"/>
        <end position="701"/>
    </location>
</feature>
<dbReference type="EnsemblMetazoa" id="XM_019914551.1">
    <property type="protein sequence ID" value="XP_019770110.1"/>
    <property type="gene ID" value="LOC109544412"/>
</dbReference>
<reference evidence="2" key="2">
    <citation type="submission" date="2024-08" db="UniProtKB">
        <authorList>
            <consortium name="EnsemblMetazoa"/>
        </authorList>
    </citation>
    <scope>IDENTIFICATION</scope>
</reference>
<feature type="region of interest" description="Disordered" evidence="1">
    <location>
        <begin position="211"/>
        <end position="248"/>
    </location>
</feature>
<feature type="compositionally biased region" description="Polar residues" evidence="1">
    <location>
        <begin position="103"/>
        <end position="125"/>
    </location>
</feature>
<feature type="compositionally biased region" description="Polar residues" evidence="1">
    <location>
        <begin position="617"/>
        <end position="628"/>
    </location>
</feature>
<name>A0AAR5QA81_DENPD</name>
<dbReference type="AlphaFoldDB" id="A0AAR5QA81"/>
<dbReference type="Proteomes" id="UP000019118">
    <property type="component" value="Unassembled WGS sequence"/>
</dbReference>
<keyword evidence="3" id="KW-1185">Reference proteome</keyword>
<reference evidence="3" key="1">
    <citation type="journal article" date="2013" name="Genome Biol.">
        <title>Draft genome of the mountain pine beetle, Dendroctonus ponderosae Hopkins, a major forest pest.</title>
        <authorList>
            <person name="Keeling C.I."/>
            <person name="Yuen M.M."/>
            <person name="Liao N.Y."/>
            <person name="Docking T.R."/>
            <person name="Chan S.K."/>
            <person name="Taylor G.A."/>
            <person name="Palmquist D.L."/>
            <person name="Jackman S.D."/>
            <person name="Nguyen A."/>
            <person name="Li M."/>
            <person name="Henderson H."/>
            <person name="Janes J.K."/>
            <person name="Zhao Y."/>
            <person name="Pandoh P."/>
            <person name="Moore R."/>
            <person name="Sperling F.A."/>
            <person name="Huber D.P."/>
            <person name="Birol I."/>
            <person name="Jones S.J."/>
            <person name="Bohlmann J."/>
        </authorList>
    </citation>
    <scope>NUCLEOTIDE SEQUENCE</scope>
</reference>
<evidence type="ECO:0000313" key="3">
    <source>
        <dbReference type="Proteomes" id="UP000019118"/>
    </source>
</evidence>
<feature type="compositionally biased region" description="Low complexity" evidence="1">
    <location>
        <begin position="211"/>
        <end position="223"/>
    </location>
</feature>
<protein>
    <submittedName>
        <fullName evidence="2">Uncharacterized protein</fullName>
    </submittedName>
</protein>
<feature type="compositionally biased region" description="Basic residues" evidence="1">
    <location>
        <begin position="637"/>
        <end position="646"/>
    </location>
</feature>
<evidence type="ECO:0000313" key="2">
    <source>
        <dbReference type="EnsemblMetazoa" id="XP_019770110.1"/>
    </source>
</evidence>
<accession>A0AAR5QA81</accession>
<feature type="region of interest" description="Disordered" evidence="1">
    <location>
        <begin position="101"/>
        <end position="138"/>
    </location>
</feature>
<evidence type="ECO:0000256" key="1">
    <source>
        <dbReference type="SAM" id="MobiDB-lite"/>
    </source>
</evidence>